<reference evidence="1" key="1">
    <citation type="submission" date="2019-06" db="EMBL/GenBank/DDBJ databases">
        <authorList>
            <person name="Zheng W."/>
        </authorList>
    </citation>
    <scope>NUCLEOTIDE SEQUENCE</scope>
    <source>
        <strain evidence="1">QDHG01</strain>
    </source>
</reference>
<evidence type="ECO:0000313" key="2">
    <source>
        <dbReference type="Proteomes" id="UP000785679"/>
    </source>
</evidence>
<comment type="caution">
    <text evidence="1">The sequence shown here is derived from an EMBL/GenBank/DDBJ whole genome shotgun (WGS) entry which is preliminary data.</text>
</comment>
<dbReference type="Proteomes" id="UP000785679">
    <property type="component" value="Unassembled WGS sequence"/>
</dbReference>
<dbReference type="AlphaFoldDB" id="A0A8J8NYP0"/>
<protein>
    <submittedName>
        <fullName evidence="1">Uncharacterized protein</fullName>
    </submittedName>
</protein>
<accession>A0A8J8NYP0</accession>
<dbReference type="EMBL" id="RRYP01003046">
    <property type="protein sequence ID" value="TNV84196.1"/>
    <property type="molecule type" value="Genomic_DNA"/>
</dbReference>
<name>A0A8J8NYP0_HALGN</name>
<organism evidence="1 2">
    <name type="scientific">Halteria grandinella</name>
    <dbReference type="NCBI Taxonomy" id="5974"/>
    <lineage>
        <taxon>Eukaryota</taxon>
        <taxon>Sar</taxon>
        <taxon>Alveolata</taxon>
        <taxon>Ciliophora</taxon>
        <taxon>Intramacronucleata</taxon>
        <taxon>Spirotrichea</taxon>
        <taxon>Stichotrichia</taxon>
        <taxon>Sporadotrichida</taxon>
        <taxon>Halteriidae</taxon>
        <taxon>Halteria</taxon>
    </lineage>
</organism>
<gene>
    <name evidence="1" type="ORF">FGO68_gene10686</name>
</gene>
<keyword evidence="2" id="KW-1185">Reference proteome</keyword>
<sequence>MLFLWIKWSQTQEASTAWNFENSYVKRVQRSGFFKRHSRMSQRLFSLFMSEEGLTMDFLKSFSKYKVSVKFLTTKSCLEGEQMKQGLLIFNIIALRQQTQCLARLIINEESLLTPKKGDLHLIFSHFKQIPLVQQLQME</sequence>
<evidence type="ECO:0000313" key="1">
    <source>
        <dbReference type="EMBL" id="TNV84196.1"/>
    </source>
</evidence>
<proteinExistence type="predicted"/>